<name>A0ACC1K2T2_9FUNG</name>
<protein>
    <submittedName>
        <fullName evidence="1">Uncharacterized protein</fullName>
    </submittedName>
</protein>
<feature type="non-terminal residue" evidence="1">
    <location>
        <position position="1"/>
    </location>
</feature>
<sequence length="749" mass="81185">LFGIDVASSAPAASASAGDDPKCIDGAADKTITRKDQVYVGRLVDKNGDALPILSQCFAYAPRHLLPNNTGERPFRYFDASGAASGGSSGEGGAHGPPTNDDASATSPGGACAAAARDFWKGIIVPKRPPIEHDVHNYLMRRTNKQVGKAIKALRQAVQTWPDSERLWDLYLELYMRQRVPTEEIAAAFNDATKFHPRSLCIWRRYVVWCGWTAPHIKGVALGSSQQVRLTMVTAMALRSLGRVQAANLAERISATMAEIVLYYWDCLWQGLVHRDLAPAPHAQAMPRHLAAPALLAHMQACLTARTLSDLVTEISTLRLDPTGAEPPRTPSGPWDASEWALAGLLLPHHLLAIGQAFVSCAASASYLPSLVLSRLYAALHAEGGHRALLYIDLNNFPRPSRAPANGHPPPVPPVLWNVLGGLLNGLKRAVQPPDAVRFDEHTYASSRDLCLASIKATTAQLQQYAPLAAGPRQAECERVFWAIRRLNADKAKLPRVAKLLDDEGVLKFLLVSQALCAGLFPGNAARTTQMAAMLWDHAARVASDAGMDTGVASGSTAARPVWQLVIDTRRLYYRLIGHVGDAAPESLDALQQSLADDANQADDAARIFHDRIRSSVGVWTNIALVELLRGSLGAYNSAPVVATALLWLRCGLSHLAAASAHSRAQLWALVFRLESAQRSLTKEEIVEMDRDLVQPEDVDPIQVTPRCYALVNFVMRAVLQATPSDETLTAVADYLSTVARSNRELAVR</sequence>
<proteinExistence type="predicted"/>
<organism evidence="1 2">
    <name type="scientific">Coemansia nantahalensis</name>
    <dbReference type="NCBI Taxonomy" id="2789366"/>
    <lineage>
        <taxon>Eukaryota</taxon>
        <taxon>Fungi</taxon>
        <taxon>Fungi incertae sedis</taxon>
        <taxon>Zoopagomycota</taxon>
        <taxon>Kickxellomycotina</taxon>
        <taxon>Kickxellomycetes</taxon>
        <taxon>Kickxellales</taxon>
        <taxon>Kickxellaceae</taxon>
        <taxon>Coemansia</taxon>
    </lineage>
</organism>
<dbReference type="EMBL" id="JANBUJ010000412">
    <property type="protein sequence ID" value="KAJ2772180.1"/>
    <property type="molecule type" value="Genomic_DNA"/>
</dbReference>
<comment type="caution">
    <text evidence="1">The sequence shown here is derived from an EMBL/GenBank/DDBJ whole genome shotgun (WGS) entry which is preliminary data.</text>
</comment>
<keyword evidence="2" id="KW-1185">Reference proteome</keyword>
<evidence type="ECO:0000313" key="1">
    <source>
        <dbReference type="EMBL" id="KAJ2772180.1"/>
    </source>
</evidence>
<dbReference type="Proteomes" id="UP001140234">
    <property type="component" value="Unassembled WGS sequence"/>
</dbReference>
<reference evidence="1" key="1">
    <citation type="submission" date="2022-07" db="EMBL/GenBank/DDBJ databases">
        <title>Phylogenomic reconstructions and comparative analyses of Kickxellomycotina fungi.</title>
        <authorList>
            <person name="Reynolds N.K."/>
            <person name="Stajich J.E."/>
            <person name="Barry K."/>
            <person name="Grigoriev I.V."/>
            <person name="Crous P."/>
            <person name="Smith M.E."/>
        </authorList>
    </citation>
    <scope>NUCLEOTIDE SEQUENCE</scope>
    <source>
        <strain evidence="1">CBS 109366</strain>
    </source>
</reference>
<gene>
    <name evidence="1" type="ORF">IWQ57_001877</name>
</gene>
<accession>A0ACC1K2T2</accession>
<evidence type="ECO:0000313" key="2">
    <source>
        <dbReference type="Proteomes" id="UP001140234"/>
    </source>
</evidence>